<organism evidence="2 3">
    <name type="scientific">Apiospora rasikravindrae</name>
    <dbReference type="NCBI Taxonomy" id="990691"/>
    <lineage>
        <taxon>Eukaryota</taxon>
        <taxon>Fungi</taxon>
        <taxon>Dikarya</taxon>
        <taxon>Ascomycota</taxon>
        <taxon>Pezizomycotina</taxon>
        <taxon>Sordariomycetes</taxon>
        <taxon>Xylariomycetidae</taxon>
        <taxon>Amphisphaeriales</taxon>
        <taxon>Apiosporaceae</taxon>
        <taxon>Apiospora</taxon>
    </lineage>
</organism>
<evidence type="ECO:0000313" key="3">
    <source>
        <dbReference type="Proteomes" id="UP001444661"/>
    </source>
</evidence>
<comment type="caution">
    <text evidence="2">The sequence shown here is derived from an EMBL/GenBank/DDBJ whole genome shotgun (WGS) entry which is preliminary data.</text>
</comment>
<proteinExistence type="predicted"/>
<sequence>MLHVEGKVAQIIANKQKMDGWVKEVYLSTKGRELPGSYNYSLLAELFQEQSSPWCWLARSHIRSIFIALTKWVKQDVEQTIPDEKLRREVLAIYRRWHEDTETRANDELENLLADERRPPMTYNHYYTDNVQMAQSGARVHGVTDALNNMPRKGCNGDLQSSDMETETKFVVANSHANGTIKNMDDQACSEALISLDAYYKVAMKTFVDNVCRQVVERRMLARLPDMFNPTIIAQFSDGKLMLIGSESISQKQRREDLNTRKRVLAR</sequence>
<feature type="domain" description="GED" evidence="1">
    <location>
        <begin position="189"/>
        <end position="267"/>
    </location>
</feature>
<name>A0ABR1TA39_9PEZI</name>
<evidence type="ECO:0000313" key="2">
    <source>
        <dbReference type="EMBL" id="KAK8043467.1"/>
    </source>
</evidence>
<keyword evidence="3" id="KW-1185">Reference proteome</keyword>
<gene>
    <name evidence="2" type="ORF">PG993_005897</name>
</gene>
<dbReference type="PROSITE" id="PS51388">
    <property type="entry name" value="GED"/>
    <property type="match status" value="1"/>
</dbReference>
<dbReference type="EMBL" id="JAQQWK010000004">
    <property type="protein sequence ID" value="KAK8043467.1"/>
    <property type="molecule type" value="Genomic_DNA"/>
</dbReference>
<evidence type="ECO:0000259" key="1">
    <source>
        <dbReference type="PROSITE" id="PS51388"/>
    </source>
</evidence>
<reference evidence="2 3" key="1">
    <citation type="submission" date="2023-01" db="EMBL/GenBank/DDBJ databases">
        <title>Analysis of 21 Apiospora genomes using comparative genomics revels a genus with tremendous synthesis potential of carbohydrate active enzymes and secondary metabolites.</title>
        <authorList>
            <person name="Sorensen T."/>
        </authorList>
    </citation>
    <scope>NUCLEOTIDE SEQUENCE [LARGE SCALE GENOMIC DNA]</scope>
    <source>
        <strain evidence="2 3">CBS 33761</strain>
    </source>
</reference>
<dbReference type="InterPro" id="IPR020850">
    <property type="entry name" value="GED_dom"/>
</dbReference>
<accession>A0ABR1TA39</accession>
<dbReference type="Gene3D" id="1.20.120.1240">
    <property type="entry name" value="Dynamin, middle domain"/>
    <property type="match status" value="1"/>
</dbReference>
<dbReference type="Proteomes" id="UP001444661">
    <property type="component" value="Unassembled WGS sequence"/>
</dbReference>
<protein>
    <submittedName>
        <fullName evidence="2">Dynamin GTPase</fullName>
    </submittedName>
</protein>